<dbReference type="InterPro" id="IPR012337">
    <property type="entry name" value="RNaseH-like_sf"/>
</dbReference>
<dbReference type="InterPro" id="IPR053172">
    <property type="entry name" value="Tn903_transposase"/>
</dbReference>
<dbReference type="InterPro" id="IPR036397">
    <property type="entry name" value="RNaseH_sf"/>
</dbReference>
<dbReference type="SUPFAM" id="SSF53098">
    <property type="entry name" value="Ribonuclease H-like"/>
    <property type="match status" value="1"/>
</dbReference>
<evidence type="ECO:0000259" key="1">
    <source>
        <dbReference type="PROSITE" id="PS50994"/>
    </source>
</evidence>
<gene>
    <name evidence="3" type="ORF">A6J25_19535</name>
    <name evidence="2" type="ORF">F0Z77_23530</name>
</gene>
<dbReference type="InterPro" id="IPR001584">
    <property type="entry name" value="Integrase_cat-core"/>
</dbReference>
<evidence type="ECO:0000313" key="3">
    <source>
        <dbReference type="EMBL" id="EDB4032667.1"/>
    </source>
</evidence>
<dbReference type="Pfam" id="PF13737">
    <property type="entry name" value="DDE_Tnp_1_5"/>
    <property type="match status" value="1"/>
</dbReference>
<dbReference type="PANTHER" id="PTHR34631:SF3">
    <property type="entry name" value="ISSOD12 TRANSPOSASE TNPA_ISSOD12"/>
    <property type="match status" value="1"/>
</dbReference>
<dbReference type="Pfam" id="PF00665">
    <property type="entry name" value="rve"/>
    <property type="match status" value="1"/>
</dbReference>
<dbReference type="NCBIfam" id="NF033579">
    <property type="entry name" value="transpos_IS5_2"/>
    <property type="match status" value="1"/>
</dbReference>
<accession>A0A5Y9Q6K2</accession>
<feature type="domain" description="Integrase catalytic" evidence="1">
    <location>
        <begin position="107"/>
        <end position="213"/>
    </location>
</feature>
<proteinExistence type="predicted"/>
<dbReference type="EMBL" id="AAKCWS010000077">
    <property type="protein sequence ID" value="ECQ7809024.1"/>
    <property type="molecule type" value="Genomic_DNA"/>
</dbReference>
<dbReference type="EMBL" id="AALNJJ010000042">
    <property type="protein sequence ID" value="EDB4032667.1"/>
    <property type="molecule type" value="Genomic_DNA"/>
</dbReference>
<dbReference type="PANTHER" id="PTHR34631">
    <property type="match status" value="1"/>
</dbReference>
<reference evidence="2" key="1">
    <citation type="submission" date="2019-09" db="EMBL/GenBank/DDBJ databases">
        <authorList>
            <consortium name="PulseNet: The National Subtyping Network for Foodborne Disease Surveillance"/>
            <person name="Tarr C.L."/>
            <person name="Trees E."/>
            <person name="Katz L.S."/>
            <person name="Carleton-Romer H.A."/>
            <person name="Stroika S."/>
            <person name="Kucerova Z."/>
            <person name="Roache K.F."/>
            <person name="Sabol A.L."/>
            <person name="Besser J."/>
            <person name="Gerner-Smidt P."/>
        </authorList>
    </citation>
    <scope>NUCLEOTIDE SEQUENCE</scope>
    <source>
        <strain evidence="3">PNUSAS001905</strain>
        <strain evidence="2">PNUSAS076849</strain>
    </source>
</reference>
<dbReference type="GO" id="GO:0015074">
    <property type="term" value="P:DNA integration"/>
    <property type="evidence" value="ECO:0007669"/>
    <property type="project" value="InterPro"/>
</dbReference>
<organism evidence="2">
    <name type="scientific">Salmonella enterica</name>
    <name type="common">Salmonella choleraesuis</name>
    <dbReference type="NCBI Taxonomy" id="28901"/>
    <lineage>
        <taxon>Bacteria</taxon>
        <taxon>Pseudomonadati</taxon>
        <taxon>Pseudomonadota</taxon>
        <taxon>Gammaproteobacteria</taxon>
        <taxon>Enterobacterales</taxon>
        <taxon>Enterobacteriaceae</taxon>
        <taxon>Salmonella</taxon>
    </lineage>
</organism>
<dbReference type="Gene3D" id="3.30.70.100">
    <property type="match status" value="1"/>
</dbReference>
<dbReference type="SUPFAM" id="SSF54909">
    <property type="entry name" value="Dimeric alpha+beta barrel"/>
    <property type="match status" value="1"/>
</dbReference>
<dbReference type="AlphaFoldDB" id="A0A5Y9Q6K2"/>
<dbReference type="InterPro" id="IPR053520">
    <property type="entry name" value="Transposase_Tn903"/>
</dbReference>
<dbReference type="Gene3D" id="3.30.420.10">
    <property type="entry name" value="Ribonuclease H-like superfamily/Ribonuclease H"/>
    <property type="match status" value="1"/>
</dbReference>
<name>A0A5Y9Q6K2_SALER</name>
<dbReference type="PROSITE" id="PS50994">
    <property type="entry name" value="INTEGRASE"/>
    <property type="match status" value="1"/>
</dbReference>
<protein>
    <submittedName>
        <fullName evidence="2">IS5 family transposase</fullName>
    </submittedName>
</protein>
<comment type="caution">
    <text evidence="2">The sequence shown here is derived from an EMBL/GenBank/DDBJ whole genome shotgun (WGS) entry which is preliminary data.</text>
</comment>
<evidence type="ECO:0000313" key="2">
    <source>
        <dbReference type="EMBL" id="ECQ7809024.1"/>
    </source>
</evidence>
<dbReference type="InterPro" id="IPR011008">
    <property type="entry name" value="Dimeric_a/b-barrel"/>
</dbReference>
<sequence length="524" mass="59523">MLTFLITSRYVLTATSPELKQPQAPVNAITPVNVSPGDIASVVKAWDSRTASLTKAPGFISTTLYQSVLPNHPWPLIEVAQWQSYTTWTKAHDNADCNHLTERYPPAMATPEVLNQSWSVDFMNDALVCGRRFRTFNVVDDFNREALSIEIDLNLPAPRVVRVLDRIAANRGYLAMLRMDNGPEFISLALAEWAEKHAVKVEFIWPGSQKMHGTKTGLFTQKFRITNWHTYNNALINRGSMTFWLDDEAIKSWYDTSPPSARGRPQRYSDLAITTVLVIKRVFRLPLRAAQGFIDSIFTLMGVPLRCLDYTCVSRRAKSVNVSFKTVTRGEITHLVIDSTGLKLFGEGEWKVKKHGKERRRIWRKLHLAVDSKTHEIICADLSLNNVTDLEGFPGLIRQTHRKIRSVAADGAYDTRLCHDELRRKKIRTLIPPRKGAGYWPGEYEDRNRGVANQRLSGSNARWKWTTEYNRRSIAETAMYRVKQLFGGSLTLRDYDGQVAEALAMVRALNKMTKAGMPESVRIA</sequence>
<dbReference type="GO" id="GO:0003676">
    <property type="term" value="F:nucleic acid binding"/>
    <property type="evidence" value="ECO:0007669"/>
    <property type="project" value="InterPro"/>
</dbReference>
<dbReference type="InterPro" id="IPR025668">
    <property type="entry name" value="Tnp_DDE_dom"/>
</dbReference>